<organism evidence="2 3">
    <name type="scientific">Brachionus plicatilis</name>
    <name type="common">Marine rotifer</name>
    <name type="synonym">Brachionus muelleri</name>
    <dbReference type="NCBI Taxonomy" id="10195"/>
    <lineage>
        <taxon>Eukaryota</taxon>
        <taxon>Metazoa</taxon>
        <taxon>Spiralia</taxon>
        <taxon>Gnathifera</taxon>
        <taxon>Rotifera</taxon>
        <taxon>Eurotatoria</taxon>
        <taxon>Monogononta</taxon>
        <taxon>Pseudotrocha</taxon>
        <taxon>Ploima</taxon>
        <taxon>Brachionidae</taxon>
        <taxon>Brachionus</taxon>
    </lineage>
</organism>
<gene>
    <name evidence="2" type="ORF">BpHYR1_015611</name>
</gene>
<accession>A0A3M7PRH0</accession>
<reference evidence="2 3" key="1">
    <citation type="journal article" date="2018" name="Sci. Rep.">
        <title>Genomic signatures of local adaptation to the degree of environmental predictability in rotifers.</title>
        <authorList>
            <person name="Franch-Gras L."/>
            <person name="Hahn C."/>
            <person name="Garcia-Roger E.M."/>
            <person name="Carmona M.J."/>
            <person name="Serra M."/>
            <person name="Gomez A."/>
        </authorList>
    </citation>
    <scope>NUCLEOTIDE SEQUENCE [LARGE SCALE GENOMIC DNA]</scope>
    <source>
        <strain evidence="2">HYR1</strain>
    </source>
</reference>
<evidence type="ECO:0000256" key="1">
    <source>
        <dbReference type="SAM" id="MobiDB-lite"/>
    </source>
</evidence>
<feature type="region of interest" description="Disordered" evidence="1">
    <location>
        <begin position="114"/>
        <end position="153"/>
    </location>
</feature>
<comment type="caution">
    <text evidence="2">The sequence shown here is derived from an EMBL/GenBank/DDBJ whole genome shotgun (WGS) entry which is preliminary data.</text>
</comment>
<evidence type="ECO:0000313" key="3">
    <source>
        <dbReference type="Proteomes" id="UP000276133"/>
    </source>
</evidence>
<sequence>MRKIKDINNPAEPKKTGSTRGSVPIENEEEEDIIFYEDGEEEREKMDSHQDCITTHEIFDSQVGKSRVSPLKEFSEIHPTQAISLLKNSHMKTIYWAVKEVTWKWKIDALDEDESENHQIDASGDVLCGHNMQQSSGNIKRQRSPSPSKTPFN</sequence>
<feature type="region of interest" description="Disordered" evidence="1">
    <location>
        <begin position="1"/>
        <end position="31"/>
    </location>
</feature>
<dbReference type="Proteomes" id="UP000276133">
    <property type="component" value="Unassembled WGS sequence"/>
</dbReference>
<dbReference type="AlphaFoldDB" id="A0A3M7PRH0"/>
<name>A0A3M7PRH0_BRAPC</name>
<feature type="compositionally biased region" description="Polar residues" evidence="1">
    <location>
        <begin position="131"/>
        <end position="153"/>
    </location>
</feature>
<protein>
    <submittedName>
        <fullName evidence="2">Uncharacterized protein</fullName>
    </submittedName>
</protein>
<keyword evidence="3" id="KW-1185">Reference proteome</keyword>
<proteinExistence type="predicted"/>
<evidence type="ECO:0000313" key="2">
    <source>
        <dbReference type="EMBL" id="RNA01732.1"/>
    </source>
</evidence>
<dbReference type="EMBL" id="REGN01009191">
    <property type="protein sequence ID" value="RNA01732.1"/>
    <property type="molecule type" value="Genomic_DNA"/>
</dbReference>